<dbReference type="EMBL" id="LDTZ01000022">
    <property type="protein sequence ID" value="KNA89739.1"/>
    <property type="molecule type" value="Genomic_DNA"/>
</dbReference>
<sequence>MTETSADVPVDVETGPIDYLLVEFPADHNPDGSALIHLLDLVDRNVISVLDLAVIRRDGDSVAALAVSDLDVGADLDANVLAEASSGLLDDQDLADAASVLADGCLGVLVVYENVWAAPFATDLRRAGAQLVASGRIPVNAILEALGTTD</sequence>
<dbReference type="Proteomes" id="UP000037247">
    <property type="component" value="Unassembled WGS sequence"/>
</dbReference>
<dbReference type="InterPro" id="IPR046288">
    <property type="entry name" value="DUF6325"/>
</dbReference>
<dbReference type="RefSeq" id="WP_049700522.1">
    <property type="nucleotide sequence ID" value="NZ_LDTZ01000022.1"/>
</dbReference>
<accession>A0ABR5I815</accession>
<keyword evidence="2" id="KW-1185">Reference proteome</keyword>
<dbReference type="Pfam" id="PF19850">
    <property type="entry name" value="DUF6325"/>
    <property type="match status" value="1"/>
</dbReference>
<evidence type="ECO:0008006" key="3">
    <source>
        <dbReference type="Google" id="ProtNLM"/>
    </source>
</evidence>
<gene>
    <name evidence="1" type="ORF">ABW18_18780</name>
</gene>
<protein>
    <recommendedName>
        <fullName evidence="3">DUF1269 domain-containing family protein</fullName>
    </recommendedName>
</protein>
<evidence type="ECO:0000313" key="1">
    <source>
        <dbReference type="EMBL" id="KNA89739.1"/>
    </source>
</evidence>
<reference evidence="1 2" key="1">
    <citation type="submission" date="2015-05" db="EMBL/GenBank/DDBJ databases">
        <title>Draft genome sequence of the bacterium Gordonia jacobaea a new member of the Gordonia genus.</title>
        <authorList>
            <person name="Jimenez-Galisteo G."/>
            <person name="Dominguez A."/>
            <person name="Munoz E."/>
            <person name="Vinas M."/>
        </authorList>
    </citation>
    <scope>NUCLEOTIDE SEQUENCE [LARGE SCALE GENOMIC DNA]</scope>
    <source>
        <strain evidence="2">mv1</strain>
    </source>
</reference>
<name>A0ABR5I815_9ACTN</name>
<comment type="caution">
    <text evidence="1">The sequence shown here is derived from an EMBL/GenBank/DDBJ whole genome shotgun (WGS) entry which is preliminary data.</text>
</comment>
<proteinExistence type="predicted"/>
<organism evidence="1 2">
    <name type="scientific">Gordonia jacobaea</name>
    <dbReference type="NCBI Taxonomy" id="122202"/>
    <lineage>
        <taxon>Bacteria</taxon>
        <taxon>Bacillati</taxon>
        <taxon>Actinomycetota</taxon>
        <taxon>Actinomycetes</taxon>
        <taxon>Mycobacteriales</taxon>
        <taxon>Gordoniaceae</taxon>
        <taxon>Gordonia</taxon>
    </lineage>
</organism>
<evidence type="ECO:0000313" key="2">
    <source>
        <dbReference type="Proteomes" id="UP000037247"/>
    </source>
</evidence>